<sequence>MISIVDVTLGQKWRVHQAFRVHRNGVRYEVPAGGTLIVKTVPKGCDEVWVTYGYNRFRISQENMKAHAHPA</sequence>
<accession>A0A7W6WL18</accession>
<name>A0A7W6WL18_9PROT</name>
<evidence type="ECO:0000313" key="2">
    <source>
        <dbReference type="Proteomes" id="UP000555728"/>
    </source>
</evidence>
<protein>
    <submittedName>
        <fullName evidence="1">Uncharacterized protein</fullName>
    </submittedName>
</protein>
<reference evidence="1 2" key="1">
    <citation type="submission" date="2020-08" db="EMBL/GenBank/DDBJ databases">
        <title>Genome sequencing of Purple Non-Sulfur Bacteria from various extreme environments.</title>
        <authorList>
            <person name="Mayer M."/>
        </authorList>
    </citation>
    <scope>NUCLEOTIDE SEQUENCE [LARGE SCALE GENOMIC DNA]</scope>
    <source>
        <strain evidence="1 2">JA135</strain>
    </source>
</reference>
<dbReference type="AlphaFoldDB" id="A0A7W6WL18"/>
<organism evidence="1 2">
    <name type="scientific">Roseospira goensis</name>
    <dbReference type="NCBI Taxonomy" id="391922"/>
    <lineage>
        <taxon>Bacteria</taxon>
        <taxon>Pseudomonadati</taxon>
        <taxon>Pseudomonadota</taxon>
        <taxon>Alphaproteobacteria</taxon>
        <taxon>Rhodospirillales</taxon>
        <taxon>Rhodospirillaceae</taxon>
        <taxon>Roseospira</taxon>
    </lineage>
</organism>
<comment type="caution">
    <text evidence="1">The sequence shown here is derived from an EMBL/GenBank/DDBJ whole genome shotgun (WGS) entry which is preliminary data.</text>
</comment>
<dbReference type="Proteomes" id="UP000555728">
    <property type="component" value="Unassembled WGS sequence"/>
</dbReference>
<proteinExistence type="predicted"/>
<evidence type="ECO:0000313" key="1">
    <source>
        <dbReference type="EMBL" id="MBB4286243.1"/>
    </source>
</evidence>
<keyword evidence="2" id="KW-1185">Reference proteome</keyword>
<dbReference type="RefSeq" id="WP_184434845.1">
    <property type="nucleotide sequence ID" value="NZ_JACIGI010000014.1"/>
</dbReference>
<dbReference type="EMBL" id="JACIGI010000014">
    <property type="protein sequence ID" value="MBB4286243.1"/>
    <property type="molecule type" value="Genomic_DNA"/>
</dbReference>
<gene>
    <name evidence="1" type="ORF">GGD88_001970</name>
</gene>